<evidence type="ECO:0000256" key="1">
    <source>
        <dbReference type="SAM" id="Phobius"/>
    </source>
</evidence>
<keyword evidence="1" id="KW-0472">Membrane</keyword>
<evidence type="ECO:0000313" key="3">
    <source>
        <dbReference type="Proteomes" id="UP000608850"/>
    </source>
</evidence>
<dbReference type="RefSeq" id="WP_188880090.1">
    <property type="nucleotide sequence ID" value="NZ_BMOQ01000012.1"/>
</dbReference>
<dbReference type="EMBL" id="BMOQ01000012">
    <property type="protein sequence ID" value="GGN26311.1"/>
    <property type="molecule type" value="Genomic_DNA"/>
</dbReference>
<organism evidence="2 3">
    <name type="scientific">Halarchaeum nitratireducens</name>
    <dbReference type="NCBI Taxonomy" id="489913"/>
    <lineage>
        <taxon>Archaea</taxon>
        <taxon>Methanobacteriati</taxon>
        <taxon>Methanobacteriota</taxon>
        <taxon>Stenosarchaea group</taxon>
        <taxon>Halobacteria</taxon>
        <taxon>Halobacteriales</taxon>
        <taxon>Halobacteriaceae</taxon>
    </lineage>
</organism>
<accession>A0A830GFN4</accession>
<feature type="transmembrane region" description="Helical" evidence="1">
    <location>
        <begin position="45"/>
        <end position="65"/>
    </location>
</feature>
<proteinExistence type="predicted"/>
<gene>
    <name evidence="2" type="ORF">GCM10009021_30710</name>
</gene>
<protein>
    <submittedName>
        <fullName evidence="2">Uncharacterized protein</fullName>
    </submittedName>
</protein>
<dbReference type="Proteomes" id="UP000608850">
    <property type="component" value="Unassembled WGS sequence"/>
</dbReference>
<keyword evidence="1" id="KW-1133">Transmembrane helix</keyword>
<keyword evidence="1" id="KW-0812">Transmembrane</keyword>
<dbReference type="AlphaFoldDB" id="A0A830GFN4"/>
<keyword evidence="3" id="KW-1185">Reference proteome</keyword>
<name>A0A830GFN4_9EURY</name>
<sequence>MVVGNIGWVVGTIVLLNVVDSLSLHSPSAMFTQTASSFLSTWWAIGAMLGIVDVAALMAFVSSAFGGR</sequence>
<comment type="caution">
    <text evidence="2">The sequence shown here is derived from an EMBL/GenBank/DDBJ whole genome shotgun (WGS) entry which is preliminary data.</text>
</comment>
<reference evidence="2 3" key="1">
    <citation type="journal article" date="2019" name="Int. J. Syst. Evol. Microbiol.">
        <title>The Global Catalogue of Microorganisms (GCM) 10K type strain sequencing project: providing services to taxonomists for standard genome sequencing and annotation.</title>
        <authorList>
            <consortium name="The Broad Institute Genomics Platform"/>
            <consortium name="The Broad Institute Genome Sequencing Center for Infectious Disease"/>
            <person name="Wu L."/>
            <person name="Ma J."/>
        </authorList>
    </citation>
    <scope>NUCLEOTIDE SEQUENCE [LARGE SCALE GENOMIC DNA]</scope>
    <source>
        <strain evidence="2 3">JCM 16331</strain>
    </source>
</reference>
<evidence type="ECO:0000313" key="2">
    <source>
        <dbReference type="EMBL" id="GGN26311.1"/>
    </source>
</evidence>